<proteinExistence type="predicted"/>
<evidence type="ECO:0000259" key="1">
    <source>
        <dbReference type="Pfam" id="PF09977"/>
    </source>
</evidence>
<gene>
    <name evidence="3" type="ORF">SAMN02982989_3658</name>
</gene>
<dbReference type="Pfam" id="PF09977">
    <property type="entry name" value="Tad_C"/>
    <property type="match status" value="1"/>
</dbReference>
<dbReference type="InterPro" id="IPR028087">
    <property type="entry name" value="Tad_N"/>
</dbReference>
<accession>A0A1X7GEB2</accession>
<organism evidence="3 4">
    <name type="scientific">Xaviernesmea oryzae</name>
    <dbReference type="NCBI Taxonomy" id="464029"/>
    <lineage>
        <taxon>Bacteria</taxon>
        <taxon>Pseudomonadati</taxon>
        <taxon>Pseudomonadota</taxon>
        <taxon>Alphaproteobacteria</taxon>
        <taxon>Hyphomicrobiales</taxon>
        <taxon>Rhizobiaceae</taxon>
        <taxon>Rhizobium/Agrobacterium group</taxon>
        <taxon>Xaviernesmea</taxon>
    </lineage>
</organism>
<evidence type="ECO:0000313" key="3">
    <source>
        <dbReference type="EMBL" id="SMF68278.1"/>
    </source>
</evidence>
<evidence type="ECO:0000313" key="4">
    <source>
        <dbReference type="Proteomes" id="UP000192903"/>
    </source>
</evidence>
<name>A0A1X7GEB2_9HYPH</name>
<dbReference type="InterPro" id="IPR018705">
    <property type="entry name" value="DUF2134_membrane"/>
</dbReference>
<keyword evidence="4" id="KW-1185">Reference proteome</keyword>
<feature type="domain" description="DUF2134" evidence="1">
    <location>
        <begin position="69"/>
        <end position="167"/>
    </location>
</feature>
<feature type="domain" description="Putative Flp pilus-assembly TadG-like N-terminal" evidence="2">
    <location>
        <begin position="14"/>
        <end position="58"/>
    </location>
</feature>
<dbReference type="Pfam" id="PF13400">
    <property type="entry name" value="Tad"/>
    <property type="match status" value="1"/>
</dbReference>
<dbReference type="RefSeq" id="WP_085424323.1">
    <property type="nucleotide sequence ID" value="NZ_FXAF01000011.1"/>
</dbReference>
<evidence type="ECO:0000259" key="2">
    <source>
        <dbReference type="Pfam" id="PF13400"/>
    </source>
</evidence>
<reference evidence="4" key="1">
    <citation type="submission" date="2017-04" db="EMBL/GenBank/DDBJ databases">
        <authorList>
            <person name="Varghese N."/>
            <person name="Submissions S."/>
        </authorList>
    </citation>
    <scope>NUCLEOTIDE SEQUENCE [LARGE SCALE GENOMIC DNA]</scope>
    <source>
        <strain evidence="4">B4P</strain>
    </source>
</reference>
<dbReference type="OrthoDB" id="7630116at2"/>
<dbReference type="Proteomes" id="UP000192903">
    <property type="component" value="Unassembled WGS sequence"/>
</dbReference>
<dbReference type="EMBL" id="FXAF01000011">
    <property type="protein sequence ID" value="SMF68278.1"/>
    <property type="molecule type" value="Genomic_DNA"/>
</dbReference>
<protein>
    <submittedName>
        <fullName evidence="3">Uncharacterized membrane protein</fullName>
    </submittedName>
</protein>
<dbReference type="STRING" id="464029.SAMN02982989_3658"/>
<dbReference type="AlphaFoldDB" id="A0A1X7GEB2"/>
<sequence length="576" mass="60280">MRRFVQALRRDTSGNVAISAALTLPLVIGALALGVDYGYLTLQQRQLQSSADLAAIAATGQLSDPEKAALDYFTLNNQNFAVRTDTGLLTAQGKIPFDPEHLFESYDAYAELTKGRYVADPSRPVETRFEAGATPYDAVRVTMHQKSRIFFANSFAEAPLLAATGTASADKLAAFSVGSRLASLNEGIVNALLGQLLGTTVSLKVMDYQALIDADVNLLHVLDGLAIDLGLTAGTYSEVLKTEITYGQFLQALGKATGLTPSVRAILNTLEKTVNRTQVKLRLEEILALGPLSERLVGQGDGLAVKAALMDVITAAAVAGNGGKQIGVDLNVSIPGLSKVTLTIAIGEPPVGTPPNAVGGPGTIVRTAQTRLALNVVVDGLAAIAGLKVEVPLYLEVAHAEARLADIRCYGGTHGNGSVDVEVVPGVAAIGLGNVNQAAFENFGTTPRVTKANILSTVLLSITGKADINAGNLTKKTLTFSANDITSGKVMNVSTRDTLTSLVTSLLKRLELEIKLGPLAIGTPTLIQAALADTLATLTKPLDTLVYNLLLTLGVRIGEADVRVTGLSCRNPVLVQ</sequence>